<dbReference type="Gene3D" id="2.30.29.30">
    <property type="entry name" value="Pleckstrin-homology domain (PH domain)/Phosphotyrosine-binding domain (PTB)"/>
    <property type="match status" value="1"/>
</dbReference>
<feature type="compositionally biased region" description="Low complexity" evidence="1">
    <location>
        <begin position="43"/>
        <end position="64"/>
    </location>
</feature>
<feature type="compositionally biased region" description="Polar residues" evidence="1">
    <location>
        <begin position="1519"/>
        <end position="1548"/>
    </location>
</feature>
<feature type="compositionally biased region" description="Polar residues" evidence="1">
    <location>
        <begin position="1570"/>
        <end position="1580"/>
    </location>
</feature>
<feature type="compositionally biased region" description="Acidic residues" evidence="1">
    <location>
        <begin position="953"/>
        <end position="964"/>
    </location>
</feature>
<evidence type="ECO:0000313" key="3">
    <source>
        <dbReference type="EMBL" id="KAK0485269.1"/>
    </source>
</evidence>
<sequence>MSTQLAPSTSTTTTPRWDSRNTGFVSPTRLQELRANTPRHHFTSSPQQQALQSSQPTSPLSAPPMDAAQRSQTQGHGRASSFFASFRKQQQHPDAQQNGPQVQRNPSLLSRTNSNNPLGPPPPPRNMDTAASGAQRPAISRSPTQANPNWLSEHPEIRSVVGLTVAHAHKIYFSGPLIRKIERGADGQRPTKDEGWIEVWAQLGGTTLSVWDMKQIKEASQQGKEVPPAYVNTTDAFVTVLGSITVPATPSQAAQRYTNVLTLNTAGSNLLLFSCPSPESLISWAAALRLSAWEKSRLEEIYTAHLIRIFLKAPDMPSMLNRGRMEGWARIRISGQTDWKRVWMVVSAATEGERTNNDANGPGSPPTLGVAARKKRMSNLFAREASPQRSGPSKATFTMFASQKVKDKKKALLTMTDMTQAFAVYPERPELISRSTLIKVEGHIGIEDTAAGMRNREGWVLVMPELEPEMSQATEMLKWVEAFHDAFALYGRPQSWVWDPRSPTSLMFAYPVGPQKDLLFLDRELAETLDPRDDATSVVRSRLLSILHDRMRGMEPPAPQNHEQTSLSSGGPGKGPQQSRPLLSGPQLPPLSFDNTQNQPQERHLLTPITEQSSIYTHGRSMSVDGQSILGRRQSANVNTAPQSPVPEEFGVQASTFQSLEATPQSPTSVPKSPAKPLVSLPEKDATSDTVTNQEPNRSSFEIQQGPKRISLEAPLPRAPTSPRVQSPVSPKPPPSSHPVPSPTTSPAPGLQENTRSYSPSSVLTSPYSVATHSALGASVMASPSALTSPYSLEGAPTSPSSPTAVRRSLHSSYLPPIPQGTPPGAAEDSIGGEAGALYFMQYDNKGPSPAASPRLVSSPAENEKDEDSSSIESELKPMSATSRVSVTSSPATSTRSPLRTGTPKAFADQPASPPRDRMSPISRQALGRKPSGARAQTKKAQRVSSPSPPPVVEEDTQSDDSMEPEVRGRPSAADLGPVDEGNLDALAALSYLDDDQPPPPSPTTKGNVEPLHPRHVEQSLPPPPPPAPTEAGAHYKSSFAPSKSAAERKAKVQAQQAAQQAAAHRPGRANGRKKPKGNGAWIESSEEDEDEEEEEEEEEEDVDSDAEPATRPPSAPASTSTHTAKPQSDYGPDQSQYSHLRPPRMLPQVPGSRPKSAEPEEFPQRRNGPEQPHPEAARRTQYDEGTQIRSQADYPQLGAARQSMWSQVLDPGRPAVLSQERDTFVQLESPSQTMTKAFTPQGLLSAGLQDKQDRSAKRQEELARENGASLINVPNKPPPPQTGLLGAITAHERERKREGGVGAALTEREREKRMVEERQRKFDEQQRQQMEMGSMYGGQFNGFNPMMNPMMMGMMGVNPMMTGQGMNPMMTGQGMNPMMTGPGLNPMMTGQGLNPMMTGQAMNLMMTGQGMNPMMTGQGMNPMMSGFPGMMPGYNPQQMFAAQQAAQAYQQAMMAFSVAGSQAGGDGGAGVPQQPMNPMMTGGFDPRMSMMGMPMMGGQVPSLGMQMTGMSSFDPRFTPNNGLQDPSLQPPNALSGSPKQYASNASSPVGRGSPLARTVDPPLTLEIPRNSSRPTSPKP</sequence>
<dbReference type="SUPFAM" id="SSF50729">
    <property type="entry name" value="PH domain-like"/>
    <property type="match status" value="1"/>
</dbReference>
<feature type="compositionally biased region" description="Polar residues" evidence="1">
    <location>
        <begin position="20"/>
        <end position="29"/>
    </location>
</feature>
<feature type="compositionally biased region" description="Pro residues" evidence="1">
    <location>
        <begin position="730"/>
        <end position="746"/>
    </location>
</feature>
<dbReference type="InterPro" id="IPR058155">
    <property type="entry name" value="Skg3/CAF120-like_PH"/>
</dbReference>
<feature type="compositionally biased region" description="Polar residues" evidence="1">
    <location>
        <begin position="92"/>
        <end position="112"/>
    </location>
</feature>
<evidence type="ECO:0000259" key="2">
    <source>
        <dbReference type="SMART" id="SM00233"/>
    </source>
</evidence>
<name>A0AA39PKI2_9AGAR</name>
<feature type="compositionally biased region" description="Acidic residues" evidence="1">
    <location>
        <begin position="1085"/>
        <end position="1107"/>
    </location>
</feature>
<feature type="compositionally biased region" description="Basic and acidic residues" evidence="1">
    <location>
        <begin position="1156"/>
        <end position="1183"/>
    </location>
</feature>
<feature type="region of interest" description="Disordered" evidence="1">
    <location>
        <begin position="784"/>
        <end position="1206"/>
    </location>
</feature>
<dbReference type="EMBL" id="JAUEPR010000005">
    <property type="protein sequence ID" value="KAK0485269.1"/>
    <property type="molecule type" value="Genomic_DNA"/>
</dbReference>
<dbReference type="Proteomes" id="UP001175227">
    <property type="component" value="Unassembled WGS sequence"/>
</dbReference>
<feature type="compositionally biased region" description="Basic residues" evidence="1">
    <location>
        <begin position="1066"/>
        <end position="1077"/>
    </location>
</feature>
<feature type="domain" description="PH" evidence="2">
    <location>
        <begin position="171"/>
        <end position="295"/>
    </location>
</feature>
<feature type="compositionally biased region" description="Polar residues" evidence="1">
    <location>
        <begin position="141"/>
        <end position="150"/>
    </location>
</feature>
<feature type="compositionally biased region" description="Low complexity" evidence="1">
    <location>
        <begin position="1054"/>
        <end position="1064"/>
    </location>
</feature>
<feature type="region of interest" description="Disordered" evidence="1">
    <location>
        <begin position="552"/>
        <end position="598"/>
    </location>
</feature>
<evidence type="ECO:0000256" key="1">
    <source>
        <dbReference type="SAM" id="MobiDB-lite"/>
    </source>
</evidence>
<dbReference type="InterPro" id="IPR001849">
    <property type="entry name" value="PH_domain"/>
</dbReference>
<feature type="compositionally biased region" description="Polar residues" evidence="1">
    <location>
        <begin position="752"/>
        <end position="765"/>
    </location>
</feature>
<comment type="caution">
    <text evidence="3">The sequence shown here is derived from an EMBL/GenBank/DDBJ whole genome shotgun (WGS) entry which is preliminary data.</text>
</comment>
<organism evidence="3 4">
    <name type="scientific">Armillaria novae-zelandiae</name>
    <dbReference type="NCBI Taxonomy" id="153914"/>
    <lineage>
        <taxon>Eukaryota</taxon>
        <taxon>Fungi</taxon>
        <taxon>Dikarya</taxon>
        <taxon>Basidiomycota</taxon>
        <taxon>Agaricomycotina</taxon>
        <taxon>Agaricomycetes</taxon>
        <taxon>Agaricomycetidae</taxon>
        <taxon>Agaricales</taxon>
        <taxon>Marasmiineae</taxon>
        <taxon>Physalacriaceae</taxon>
        <taxon>Armillaria</taxon>
    </lineage>
</organism>
<feature type="compositionally biased region" description="Polar residues" evidence="1">
    <location>
        <begin position="660"/>
        <end position="671"/>
    </location>
</feature>
<dbReference type="Pfam" id="PF25381">
    <property type="entry name" value="PH_26"/>
    <property type="match status" value="1"/>
</dbReference>
<gene>
    <name evidence="3" type="ORF">IW261DRAFT_1417095</name>
</gene>
<dbReference type="SMART" id="SM00233">
    <property type="entry name" value="PH"/>
    <property type="match status" value="1"/>
</dbReference>
<protein>
    <recommendedName>
        <fullName evidence="2">PH domain-containing protein</fullName>
    </recommendedName>
</protein>
<feature type="region of interest" description="Disordered" evidence="1">
    <location>
        <begin position="1504"/>
        <end position="1580"/>
    </location>
</feature>
<evidence type="ECO:0000313" key="4">
    <source>
        <dbReference type="Proteomes" id="UP001175227"/>
    </source>
</evidence>
<dbReference type="InterPro" id="IPR011993">
    <property type="entry name" value="PH-like_dom_sf"/>
</dbReference>
<accession>A0AA39PKI2</accession>
<keyword evidence="4" id="KW-1185">Reference proteome</keyword>
<feature type="region of interest" description="Disordered" evidence="1">
    <location>
        <begin position="660"/>
        <end position="765"/>
    </location>
</feature>
<feature type="region of interest" description="Disordered" evidence="1">
    <location>
        <begin position="1"/>
        <end position="151"/>
    </location>
</feature>
<feature type="compositionally biased region" description="Polar residues" evidence="1">
    <location>
        <begin position="880"/>
        <end position="900"/>
    </location>
</feature>
<feature type="compositionally biased region" description="Low complexity" evidence="1">
    <location>
        <begin position="575"/>
        <end position="592"/>
    </location>
</feature>
<feature type="compositionally biased region" description="Polar residues" evidence="1">
    <location>
        <begin position="688"/>
        <end position="703"/>
    </location>
</feature>
<reference evidence="3" key="1">
    <citation type="submission" date="2023-06" db="EMBL/GenBank/DDBJ databases">
        <authorList>
            <consortium name="Lawrence Berkeley National Laboratory"/>
            <person name="Ahrendt S."/>
            <person name="Sahu N."/>
            <person name="Indic B."/>
            <person name="Wong-Bajracharya J."/>
            <person name="Merenyi Z."/>
            <person name="Ke H.-M."/>
            <person name="Monk M."/>
            <person name="Kocsube S."/>
            <person name="Drula E."/>
            <person name="Lipzen A."/>
            <person name="Balint B."/>
            <person name="Henrissat B."/>
            <person name="Andreopoulos B."/>
            <person name="Martin F.M."/>
            <person name="Harder C.B."/>
            <person name="Rigling D."/>
            <person name="Ford K.L."/>
            <person name="Foster G.D."/>
            <person name="Pangilinan J."/>
            <person name="Papanicolaou A."/>
            <person name="Barry K."/>
            <person name="LaButti K."/>
            <person name="Viragh M."/>
            <person name="Koriabine M."/>
            <person name="Yan M."/>
            <person name="Riley R."/>
            <person name="Champramary S."/>
            <person name="Plett K.L."/>
            <person name="Tsai I.J."/>
            <person name="Slot J."/>
            <person name="Sipos G."/>
            <person name="Plett J."/>
            <person name="Nagy L.G."/>
            <person name="Grigoriev I.V."/>
        </authorList>
    </citation>
    <scope>NUCLEOTIDE SEQUENCE</scope>
    <source>
        <strain evidence="3">ICMP 16352</strain>
    </source>
</reference>
<proteinExistence type="predicted"/>